<protein>
    <submittedName>
        <fullName evidence="3">Uncharacterized protein</fullName>
    </submittedName>
</protein>
<evidence type="ECO:0000313" key="3">
    <source>
        <dbReference type="EMBL" id="KAJ1523967.1"/>
    </source>
</evidence>
<keyword evidence="2" id="KW-0812">Transmembrane</keyword>
<proteinExistence type="predicted"/>
<dbReference type="EMBL" id="JAPTSV010000009">
    <property type="protein sequence ID" value="KAJ1523967.1"/>
    <property type="molecule type" value="Genomic_DNA"/>
</dbReference>
<organism evidence="3 4">
    <name type="scientific">Megalurothrips usitatus</name>
    <name type="common">bean blossom thrips</name>
    <dbReference type="NCBI Taxonomy" id="439358"/>
    <lineage>
        <taxon>Eukaryota</taxon>
        <taxon>Metazoa</taxon>
        <taxon>Ecdysozoa</taxon>
        <taxon>Arthropoda</taxon>
        <taxon>Hexapoda</taxon>
        <taxon>Insecta</taxon>
        <taxon>Pterygota</taxon>
        <taxon>Neoptera</taxon>
        <taxon>Paraneoptera</taxon>
        <taxon>Thysanoptera</taxon>
        <taxon>Terebrantia</taxon>
        <taxon>Thripoidea</taxon>
        <taxon>Thripidae</taxon>
        <taxon>Megalurothrips</taxon>
    </lineage>
</organism>
<comment type="caution">
    <text evidence="3">The sequence shown here is derived from an EMBL/GenBank/DDBJ whole genome shotgun (WGS) entry which is preliminary data.</text>
</comment>
<evidence type="ECO:0000256" key="1">
    <source>
        <dbReference type="SAM" id="MobiDB-lite"/>
    </source>
</evidence>
<keyword evidence="4" id="KW-1185">Reference proteome</keyword>
<evidence type="ECO:0000256" key="2">
    <source>
        <dbReference type="SAM" id="Phobius"/>
    </source>
</evidence>
<accession>A0AAV7XJQ5</accession>
<dbReference type="Proteomes" id="UP001075354">
    <property type="component" value="Chromosome 9"/>
</dbReference>
<feature type="transmembrane region" description="Helical" evidence="2">
    <location>
        <begin position="53"/>
        <end position="74"/>
    </location>
</feature>
<dbReference type="AlphaFoldDB" id="A0AAV7XJQ5"/>
<sequence>MAAPGDETFPPTALTALTSAMPTAAYSTAAPAPPGPPAPPPHLPEDPRADPTWLAWALGLGGSFLVVLAVLAVLHRRGLLFRDSAWRRRPSHAQPWRDWGPRSRLPSLFDLLHYPQRRKSTLHPEHSHAAELGETPFTVSASAAQLEPSAPDPNTLALPTWQPLQRVQPSPQPLPPPPLQPPEPPLKVIPE</sequence>
<keyword evidence="2" id="KW-1133">Transmembrane helix</keyword>
<feature type="compositionally biased region" description="Pro residues" evidence="1">
    <location>
        <begin position="31"/>
        <end position="42"/>
    </location>
</feature>
<feature type="compositionally biased region" description="Pro residues" evidence="1">
    <location>
        <begin position="170"/>
        <end position="191"/>
    </location>
</feature>
<evidence type="ECO:0000313" key="4">
    <source>
        <dbReference type="Proteomes" id="UP001075354"/>
    </source>
</evidence>
<gene>
    <name evidence="3" type="ORF">ONE63_010513</name>
</gene>
<feature type="region of interest" description="Disordered" evidence="1">
    <location>
        <begin position="146"/>
        <end position="191"/>
    </location>
</feature>
<keyword evidence="2" id="KW-0472">Membrane</keyword>
<reference evidence="3" key="1">
    <citation type="submission" date="2022-12" db="EMBL/GenBank/DDBJ databases">
        <title>Chromosome-level genome assembly of the bean flower thrips Megalurothrips usitatus.</title>
        <authorList>
            <person name="Ma L."/>
            <person name="Liu Q."/>
            <person name="Li H."/>
            <person name="Cai W."/>
        </authorList>
    </citation>
    <scope>NUCLEOTIDE SEQUENCE</scope>
    <source>
        <strain evidence="3">Cailab_2022a</strain>
    </source>
</reference>
<feature type="region of interest" description="Disordered" evidence="1">
    <location>
        <begin position="24"/>
        <end position="46"/>
    </location>
</feature>
<name>A0AAV7XJQ5_9NEOP</name>